<dbReference type="PANTHER" id="PTHR45703:SF1">
    <property type="entry name" value="DYNEINS HEAVY CHAIN"/>
    <property type="match status" value="1"/>
</dbReference>
<name>A0A7S0N0E7_9CHLO</name>
<dbReference type="PANTHER" id="PTHR45703">
    <property type="entry name" value="DYNEIN HEAVY CHAIN"/>
    <property type="match status" value="1"/>
</dbReference>
<dbReference type="GO" id="GO:0051959">
    <property type="term" value="F:dynein light intermediate chain binding"/>
    <property type="evidence" value="ECO:0007669"/>
    <property type="project" value="InterPro"/>
</dbReference>
<protein>
    <recommendedName>
        <fullName evidence="1">Dynein heavy chain C-terminal domain-containing protein</fullName>
    </recommendedName>
</protein>
<dbReference type="InterPro" id="IPR026983">
    <property type="entry name" value="DHC"/>
</dbReference>
<gene>
    <name evidence="2" type="ORF">POBO1169_LOCUS4515</name>
</gene>
<accession>A0A7S0N0E7</accession>
<dbReference type="InterPro" id="IPR043160">
    <property type="entry name" value="Dynein_C_barrel"/>
</dbReference>
<dbReference type="GO" id="GO:0045505">
    <property type="term" value="F:dynein intermediate chain binding"/>
    <property type="evidence" value="ECO:0007669"/>
    <property type="project" value="InterPro"/>
</dbReference>
<reference evidence="2" key="1">
    <citation type="submission" date="2021-01" db="EMBL/GenBank/DDBJ databases">
        <authorList>
            <person name="Corre E."/>
            <person name="Pelletier E."/>
            <person name="Niang G."/>
            <person name="Scheremetjew M."/>
            <person name="Finn R."/>
            <person name="Kale V."/>
            <person name="Holt S."/>
            <person name="Cochrane G."/>
            <person name="Meng A."/>
            <person name="Brown T."/>
            <person name="Cohen L."/>
        </authorList>
    </citation>
    <scope>NUCLEOTIDE SEQUENCE</scope>
    <source>
        <strain evidence="2">CCMP722</strain>
    </source>
</reference>
<organism evidence="2">
    <name type="scientific">Pyramimonas obovata</name>
    <dbReference type="NCBI Taxonomy" id="1411642"/>
    <lineage>
        <taxon>Eukaryota</taxon>
        <taxon>Viridiplantae</taxon>
        <taxon>Chlorophyta</taxon>
        <taxon>Pyramimonadophyceae</taxon>
        <taxon>Pyramimonadales</taxon>
        <taxon>Pyramimonadaceae</taxon>
        <taxon>Pyramimonas</taxon>
        <taxon>Pyramimonas incertae sedis</taxon>
    </lineage>
</organism>
<dbReference type="EMBL" id="HBFA01008595">
    <property type="protein sequence ID" value="CAD8656587.1"/>
    <property type="molecule type" value="Transcribed_RNA"/>
</dbReference>
<dbReference type="GO" id="GO:0030286">
    <property type="term" value="C:dynein complex"/>
    <property type="evidence" value="ECO:0007669"/>
    <property type="project" value="InterPro"/>
</dbReference>
<dbReference type="FunFam" id="3.10.490.20:FF:000001">
    <property type="entry name" value="dynein heavy chain 7, axonemal"/>
    <property type="match status" value="1"/>
</dbReference>
<dbReference type="Pfam" id="PF18199">
    <property type="entry name" value="Dynein_C"/>
    <property type="match status" value="1"/>
</dbReference>
<dbReference type="Gene3D" id="3.10.490.20">
    <property type="match status" value="1"/>
</dbReference>
<sequence length="223" mass="25535">MREVQRAVKGLVLMSAALDKVAQSLMVGKVPAMWLAKSFPSLKPLAPYVKEVIERCKFFENWFQGGPPVVFWMSGFFFTHSFMTAAKQNYARKHKLAIDMVEFDYEIKDGAADCFIAPSNGVYCSGLFIEGCQWDYNKHQLEESAPKTLFTSMPNIWMKPVRNEDLRTFPHYNCPLYKTSDRRGILSTTGHSTNFVMDIKLPSIKKESHWIRRGVAMLTSLDD</sequence>
<dbReference type="GO" id="GO:0007018">
    <property type="term" value="P:microtubule-based movement"/>
    <property type="evidence" value="ECO:0007669"/>
    <property type="project" value="InterPro"/>
</dbReference>
<evidence type="ECO:0000313" key="2">
    <source>
        <dbReference type="EMBL" id="CAD8656587.1"/>
    </source>
</evidence>
<dbReference type="AlphaFoldDB" id="A0A7S0N0E7"/>
<dbReference type="InterPro" id="IPR041228">
    <property type="entry name" value="Dynein_C"/>
</dbReference>
<evidence type="ECO:0000259" key="1">
    <source>
        <dbReference type="Pfam" id="PF18199"/>
    </source>
</evidence>
<feature type="domain" description="Dynein heavy chain C-terminal" evidence="1">
    <location>
        <begin position="2"/>
        <end position="219"/>
    </location>
</feature>
<proteinExistence type="predicted"/>
<dbReference type="Gene3D" id="1.20.1270.280">
    <property type="match status" value="1"/>
</dbReference>